<proteinExistence type="predicted"/>
<organism evidence="1 2">
    <name type="scientific">Botrytis porri</name>
    <dbReference type="NCBI Taxonomy" id="87229"/>
    <lineage>
        <taxon>Eukaryota</taxon>
        <taxon>Fungi</taxon>
        <taxon>Dikarya</taxon>
        <taxon>Ascomycota</taxon>
        <taxon>Pezizomycotina</taxon>
        <taxon>Leotiomycetes</taxon>
        <taxon>Helotiales</taxon>
        <taxon>Sclerotiniaceae</taxon>
        <taxon>Botrytis</taxon>
    </lineage>
</organism>
<evidence type="ECO:0000313" key="2">
    <source>
        <dbReference type="Proteomes" id="UP000297280"/>
    </source>
</evidence>
<protein>
    <submittedName>
        <fullName evidence="1">Uncharacterized protein</fullName>
    </submittedName>
</protein>
<sequence>MRDIIVTLRQILHPMLKLAQTQQSSLNTLQHMMEVGTKHFMLVQMLLS</sequence>
<dbReference type="AlphaFoldDB" id="A0A4Z1K9Z3"/>
<keyword evidence="2" id="KW-1185">Reference proteome</keyword>
<dbReference type="EMBL" id="PQXO01000736">
    <property type="protein sequence ID" value="TGO82901.1"/>
    <property type="molecule type" value="Genomic_DNA"/>
</dbReference>
<dbReference type="Proteomes" id="UP000297280">
    <property type="component" value="Unassembled WGS sequence"/>
</dbReference>
<reference evidence="1 2" key="1">
    <citation type="submission" date="2017-12" db="EMBL/GenBank/DDBJ databases">
        <title>Comparative genomics of Botrytis spp.</title>
        <authorList>
            <person name="Valero-Jimenez C.A."/>
            <person name="Tapia P."/>
            <person name="Veloso J."/>
            <person name="Silva-Moreno E."/>
            <person name="Staats M."/>
            <person name="Valdes J.H."/>
            <person name="Van Kan J.A.L."/>
        </authorList>
    </citation>
    <scope>NUCLEOTIDE SEQUENCE [LARGE SCALE GENOMIC DNA]</scope>
    <source>
        <strain evidence="1 2">MUCL3349</strain>
    </source>
</reference>
<name>A0A4Z1K9Z3_9HELO</name>
<accession>A0A4Z1K9Z3</accession>
<gene>
    <name evidence="1" type="ORF">BPOR_0737g00060</name>
</gene>
<evidence type="ECO:0000313" key="1">
    <source>
        <dbReference type="EMBL" id="TGO82901.1"/>
    </source>
</evidence>
<comment type="caution">
    <text evidence="1">The sequence shown here is derived from an EMBL/GenBank/DDBJ whole genome shotgun (WGS) entry which is preliminary data.</text>
</comment>